<evidence type="ECO:0000313" key="3">
    <source>
        <dbReference type="Proteomes" id="UP000598971"/>
    </source>
</evidence>
<proteinExistence type="predicted"/>
<keyword evidence="2" id="KW-0808">Transferase</keyword>
<reference evidence="2" key="1">
    <citation type="submission" date="2019-10" db="EMBL/GenBank/DDBJ databases">
        <title>Draft genome sequence of Panacibacter sp. KCS-6.</title>
        <authorList>
            <person name="Yim K.J."/>
        </authorList>
    </citation>
    <scope>NUCLEOTIDE SEQUENCE</scope>
    <source>
        <strain evidence="2">KCS-6</strain>
    </source>
</reference>
<organism evidence="2 3">
    <name type="scientific">Limnovirga soli</name>
    <dbReference type="NCBI Taxonomy" id="2656915"/>
    <lineage>
        <taxon>Bacteria</taxon>
        <taxon>Pseudomonadati</taxon>
        <taxon>Bacteroidota</taxon>
        <taxon>Chitinophagia</taxon>
        <taxon>Chitinophagales</taxon>
        <taxon>Chitinophagaceae</taxon>
        <taxon>Limnovirga</taxon>
    </lineage>
</organism>
<dbReference type="Proteomes" id="UP000598971">
    <property type="component" value="Unassembled WGS sequence"/>
</dbReference>
<comment type="caution">
    <text evidence="2">The sequence shown here is derived from an EMBL/GenBank/DDBJ whole genome shotgun (WGS) entry which is preliminary data.</text>
</comment>
<evidence type="ECO:0000313" key="2">
    <source>
        <dbReference type="EMBL" id="NNV56103.1"/>
    </source>
</evidence>
<dbReference type="EMBL" id="WHPF01000007">
    <property type="protein sequence ID" value="NNV56103.1"/>
    <property type="molecule type" value="Genomic_DNA"/>
</dbReference>
<feature type="domain" description="Methyltransferase FkbM" evidence="1">
    <location>
        <begin position="59"/>
        <end position="221"/>
    </location>
</feature>
<gene>
    <name evidence="2" type="ORF">GD597_11585</name>
</gene>
<dbReference type="PANTHER" id="PTHR34203:SF15">
    <property type="entry name" value="SLL1173 PROTEIN"/>
    <property type="match status" value="1"/>
</dbReference>
<keyword evidence="3" id="KW-1185">Reference proteome</keyword>
<dbReference type="PANTHER" id="PTHR34203">
    <property type="entry name" value="METHYLTRANSFERASE, FKBM FAMILY PROTEIN"/>
    <property type="match status" value="1"/>
</dbReference>
<sequence>MVDSIKAWLYKILGLNNYLRLLQQVFFIGYKTGALQNDEKYKWHYFVKNLVQPTDTVIDIGANLGYFSIIFSKIIGTSGKLYSVEPVKPYRELLIKALPASKNITVYPFALGDTNGGPVKLGMPPLLQHLQYLRHGTVTILNNDSISSNQLIFECDIKKGSEVFAGLEQVDYIKCDIEGYETVVFPEIKAVLEKHKPLVQLETWGEQLPVMLDYFSSLGYKAYQLNKLNLYDCSTLSLEAIASSDVLFVPQERMERIKPFINTVA</sequence>
<protein>
    <submittedName>
        <fullName evidence="2">FkbM family methyltransferase</fullName>
    </submittedName>
</protein>
<dbReference type="Gene3D" id="3.40.50.150">
    <property type="entry name" value="Vaccinia Virus protein VP39"/>
    <property type="match status" value="1"/>
</dbReference>
<accession>A0A8J8JTM5</accession>
<dbReference type="AlphaFoldDB" id="A0A8J8JTM5"/>
<dbReference type="Pfam" id="PF05050">
    <property type="entry name" value="Methyltransf_21"/>
    <property type="match status" value="1"/>
</dbReference>
<dbReference type="RefSeq" id="WP_171608040.1">
    <property type="nucleotide sequence ID" value="NZ_WHPF01000007.1"/>
</dbReference>
<name>A0A8J8JTM5_9BACT</name>
<dbReference type="InterPro" id="IPR052514">
    <property type="entry name" value="SAM-dependent_MTase"/>
</dbReference>
<dbReference type="InterPro" id="IPR029063">
    <property type="entry name" value="SAM-dependent_MTases_sf"/>
</dbReference>
<keyword evidence="2" id="KW-0489">Methyltransferase</keyword>
<dbReference type="GO" id="GO:0008168">
    <property type="term" value="F:methyltransferase activity"/>
    <property type="evidence" value="ECO:0007669"/>
    <property type="project" value="UniProtKB-KW"/>
</dbReference>
<dbReference type="InterPro" id="IPR006342">
    <property type="entry name" value="FkbM_mtfrase"/>
</dbReference>
<evidence type="ECO:0000259" key="1">
    <source>
        <dbReference type="Pfam" id="PF05050"/>
    </source>
</evidence>
<dbReference type="NCBIfam" id="TIGR01444">
    <property type="entry name" value="fkbM_fam"/>
    <property type="match status" value="1"/>
</dbReference>
<dbReference type="GO" id="GO:0032259">
    <property type="term" value="P:methylation"/>
    <property type="evidence" value="ECO:0007669"/>
    <property type="project" value="UniProtKB-KW"/>
</dbReference>
<dbReference type="SUPFAM" id="SSF53335">
    <property type="entry name" value="S-adenosyl-L-methionine-dependent methyltransferases"/>
    <property type="match status" value="1"/>
</dbReference>